<dbReference type="AlphaFoldDB" id="A0A5B8MTZ2"/>
<protein>
    <submittedName>
        <fullName evidence="2">Serine/threonine-protein kinase</fullName>
    </submittedName>
</protein>
<dbReference type="InterPro" id="IPR051130">
    <property type="entry name" value="Mito_struct-func_regulator"/>
</dbReference>
<dbReference type="PANTHER" id="PTHR43173">
    <property type="entry name" value="ABC1 FAMILY PROTEIN"/>
    <property type="match status" value="1"/>
</dbReference>
<feature type="domain" description="Protein kinase" evidence="1">
    <location>
        <begin position="233"/>
        <end position="621"/>
    </location>
</feature>
<evidence type="ECO:0000313" key="3">
    <source>
        <dbReference type="Proteomes" id="UP000316726"/>
    </source>
</evidence>
<proteinExistence type="predicted"/>
<dbReference type="GO" id="GO:0005524">
    <property type="term" value="F:ATP binding"/>
    <property type="evidence" value="ECO:0007669"/>
    <property type="project" value="InterPro"/>
</dbReference>
<dbReference type="InterPro" id="IPR000719">
    <property type="entry name" value="Prot_kinase_dom"/>
</dbReference>
<keyword evidence="3" id="KW-1185">Reference proteome</keyword>
<dbReference type="GO" id="GO:0004672">
    <property type="term" value="F:protein kinase activity"/>
    <property type="evidence" value="ECO:0007669"/>
    <property type="project" value="InterPro"/>
</dbReference>
<keyword evidence="2" id="KW-0808">Transferase</keyword>
<evidence type="ECO:0000313" key="2">
    <source>
        <dbReference type="EMBL" id="QDZ22902.1"/>
    </source>
</evidence>
<dbReference type="SUPFAM" id="SSF56112">
    <property type="entry name" value="Protein kinase-like (PK-like)"/>
    <property type="match status" value="1"/>
</dbReference>
<dbReference type="Pfam" id="PF03109">
    <property type="entry name" value="ABC1"/>
    <property type="match status" value="2"/>
</dbReference>
<dbReference type="Proteomes" id="UP000316726">
    <property type="component" value="Chromosome 9"/>
</dbReference>
<sequence>MASKVATAGALLRQWKGLGTKCVPRGISRQLPWPQGTSGVSPGGARDAFCRRYATAEATRGGRHEGRAWVKGLFAVGSLGVGGGLVAGTTVYSRDAKGKGVEVESGSQVVSGITNGLARSAVFYWYALPIYTQYKLTEWWFDGTPFEDSEYYWDLLHDRHCGTVEYVCLLLKGFYLKGAQVASTRDDLLPQQYLAFCKKFQDEVPTELAGREELERTICSSLGIKDIHEVFECIDSTPVGAASIGVVHRAKLRDGRVVAVKVQFPDIEERFRNDLKTVKRFCSFALPSHMPFLDEIERQFLTEFDYRGEAENLERIRKDVLPGWKRHVYIPYVVKDLCTKEVMVMEYLEGTNLLKSLVKQYERYAAKQGLTLKELAEKSAGEGKGKGGGSKATSLAVQGAKMYVAEKVAQLRDLGLNLPRFLYNLTLGWVPGWAVPYRWSERPINLARVLDILMQVHAHEIFRHGFFNADPHPGNIMLLKDGRIGLIDYGQVKQLSLEKRVEYAKLVVYLAKDKRKSAVLQATEGMGLVTKNMNHQIIYRTLAFFHDRDTDDVTGGKNIQQFMDWCNAEDPILDLDDDYVLVGRVSLLLRGLGNAFNLKLRVTQYWRSEAERLLRSAGVRA</sequence>
<keyword evidence="2" id="KW-0418">Kinase</keyword>
<organism evidence="2 3">
    <name type="scientific">Chloropicon primus</name>
    <dbReference type="NCBI Taxonomy" id="1764295"/>
    <lineage>
        <taxon>Eukaryota</taxon>
        <taxon>Viridiplantae</taxon>
        <taxon>Chlorophyta</taxon>
        <taxon>Chloropicophyceae</taxon>
        <taxon>Chloropicales</taxon>
        <taxon>Chloropicaceae</taxon>
        <taxon>Chloropicon</taxon>
    </lineage>
</organism>
<dbReference type="STRING" id="1764295.A0A5B8MTZ2"/>
<gene>
    <name evidence="2" type="ORF">A3770_09p54200</name>
</gene>
<dbReference type="OrthoDB" id="427480at2759"/>
<name>A0A5B8MTZ2_9CHLO</name>
<reference evidence="2 3" key="1">
    <citation type="submission" date="2018-07" db="EMBL/GenBank/DDBJ databases">
        <title>The complete nuclear genome of the prasinophyte Chloropicon primus (CCMP1205).</title>
        <authorList>
            <person name="Pombert J.-F."/>
            <person name="Otis C."/>
            <person name="Turmel M."/>
            <person name="Lemieux C."/>
        </authorList>
    </citation>
    <scope>NUCLEOTIDE SEQUENCE [LARGE SCALE GENOMIC DNA]</scope>
    <source>
        <strain evidence="2 3">CCMP1205</strain>
    </source>
</reference>
<evidence type="ECO:0000259" key="1">
    <source>
        <dbReference type="PROSITE" id="PS50011"/>
    </source>
</evidence>
<dbReference type="EMBL" id="CP031042">
    <property type="protein sequence ID" value="QDZ22902.1"/>
    <property type="molecule type" value="Genomic_DNA"/>
</dbReference>
<dbReference type="InterPro" id="IPR011009">
    <property type="entry name" value="Kinase-like_dom_sf"/>
</dbReference>
<dbReference type="InterPro" id="IPR004147">
    <property type="entry name" value="ABC1_dom"/>
</dbReference>
<dbReference type="PROSITE" id="PS50011">
    <property type="entry name" value="PROTEIN_KINASE_DOM"/>
    <property type="match status" value="1"/>
</dbReference>
<accession>A0A5B8MTZ2</accession>
<dbReference type="PANTHER" id="PTHR43173:SF34">
    <property type="entry name" value="ABC1 ATYPICAL KINASE-LIKE DOMAIN-CONTAINING PROTEIN"/>
    <property type="match status" value="1"/>
</dbReference>
<dbReference type="CDD" id="cd05121">
    <property type="entry name" value="ABC1_ADCK3-like"/>
    <property type="match status" value="1"/>
</dbReference>